<dbReference type="PRINTS" id="PR00455">
    <property type="entry name" value="HTHTETR"/>
</dbReference>
<organism evidence="4 5">
    <name type="scientific">Helicovermis profundi</name>
    <dbReference type="NCBI Taxonomy" id="3065157"/>
    <lineage>
        <taxon>Bacteria</taxon>
        <taxon>Bacillati</taxon>
        <taxon>Bacillota</taxon>
        <taxon>Clostridia</taxon>
        <taxon>Helicovermis</taxon>
    </lineage>
</organism>
<evidence type="ECO:0000313" key="4">
    <source>
        <dbReference type="EMBL" id="BEP29656.1"/>
    </source>
</evidence>
<feature type="DNA-binding region" description="H-T-H motif" evidence="2">
    <location>
        <begin position="30"/>
        <end position="49"/>
    </location>
</feature>
<evidence type="ECO:0000313" key="5">
    <source>
        <dbReference type="Proteomes" id="UP001321786"/>
    </source>
</evidence>
<keyword evidence="5" id="KW-1185">Reference proteome</keyword>
<dbReference type="KEGG" id="hprf:HLPR_19870"/>
<dbReference type="GO" id="GO:0003677">
    <property type="term" value="F:DNA binding"/>
    <property type="evidence" value="ECO:0007669"/>
    <property type="project" value="UniProtKB-UniRule"/>
</dbReference>
<name>A0AAU9E4R5_9FIRM</name>
<dbReference type="SUPFAM" id="SSF46689">
    <property type="entry name" value="Homeodomain-like"/>
    <property type="match status" value="1"/>
</dbReference>
<dbReference type="InterPro" id="IPR001647">
    <property type="entry name" value="HTH_TetR"/>
</dbReference>
<gene>
    <name evidence="4" type="ORF">HLPR_19870</name>
</gene>
<reference evidence="4 5" key="1">
    <citation type="submission" date="2023-08" db="EMBL/GenBank/DDBJ databases">
        <title>Helicovermis profunda gen. nov., sp. nov., a novel mesophilic, fermentative bacterium within the Bacillota from a deep-sea hydrothermal vent chimney.</title>
        <authorList>
            <person name="Miyazaki U."/>
            <person name="Mizutani D."/>
            <person name="Hashimoto Y."/>
            <person name="Tame A."/>
            <person name="Sawayama S."/>
            <person name="Miyazaki J."/>
            <person name="Takai K."/>
            <person name="Nakagawa S."/>
        </authorList>
    </citation>
    <scope>NUCLEOTIDE SEQUENCE [LARGE SCALE GENOMIC DNA]</scope>
    <source>
        <strain evidence="4 5">S502</strain>
    </source>
</reference>
<evidence type="ECO:0000256" key="1">
    <source>
        <dbReference type="ARBA" id="ARBA00023125"/>
    </source>
</evidence>
<feature type="domain" description="HTH tetR-type" evidence="3">
    <location>
        <begin position="7"/>
        <end position="67"/>
    </location>
</feature>
<dbReference type="Proteomes" id="UP001321786">
    <property type="component" value="Chromosome"/>
</dbReference>
<dbReference type="GO" id="GO:0006355">
    <property type="term" value="P:regulation of DNA-templated transcription"/>
    <property type="evidence" value="ECO:0007669"/>
    <property type="project" value="UniProtKB-ARBA"/>
</dbReference>
<sequence length="203" mass="23818">MAQVLKENVKQKILKSAKSEFFKNGYENSSLRKISKNANITVGNLYRYYPSKDKIYEAVVNESYTKLNKIIEKHTFNNFKLDTIPTKAAIETIENADEINFNSIVKNIINDVGTLFENDYLGLLILLKDDNRNENINSRLNLQNWFSMHFTLQYPNYNISKYLSYSFTEGLIKILLDEDNNKINEKVEAFISFYFEKGRVKYE</sequence>
<evidence type="ECO:0000256" key="2">
    <source>
        <dbReference type="PROSITE-ProRule" id="PRU00335"/>
    </source>
</evidence>
<dbReference type="Gene3D" id="1.10.357.10">
    <property type="entry name" value="Tetracycline Repressor, domain 2"/>
    <property type="match status" value="1"/>
</dbReference>
<evidence type="ECO:0000259" key="3">
    <source>
        <dbReference type="PROSITE" id="PS50977"/>
    </source>
</evidence>
<dbReference type="EMBL" id="AP028654">
    <property type="protein sequence ID" value="BEP29656.1"/>
    <property type="molecule type" value="Genomic_DNA"/>
</dbReference>
<dbReference type="PROSITE" id="PS50977">
    <property type="entry name" value="HTH_TETR_2"/>
    <property type="match status" value="1"/>
</dbReference>
<protein>
    <recommendedName>
        <fullName evidence="3">HTH tetR-type domain-containing protein</fullName>
    </recommendedName>
</protein>
<dbReference type="PANTHER" id="PTHR30328">
    <property type="entry name" value="TRANSCRIPTIONAL REPRESSOR"/>
    <property type="match status" value="1"/>
</dbReference>
<keyword evidence="1 2" id="KW-0238">DNA-binding</keyword>
<accession>A0AAU9E4R5</accession>
<dbReference type="InterPro" id="IPR009057">
    <property type="entry name" value="Homeodomain-like_sf"/>
</dbReference>
<dbReference type="InterPro" id="IPR050109">
    <property type="entry name" value="HTH-type_TetR-like_transc_reg"/>
</dbReference>
<dbReference type="PANTHER" id="PTHR30328:SF54">
    <property type="entry name" value="HTH-TYPE TRANSCRIPTIONAL REPRESSOR SCO4008"/>
    <property type="match status" value="1"/>
</dbReference>
<dbReference type="AlphaFoldDB" id="A0AAU9E4R5"/>
<proteinExistence type="predicted"/>
<dbReference type="RefSeq" id="WP_338535279.1">
    <property type="nucleotide sequence ID" value="NZ_AP028654.1"/>
</dbReference>
<dbReference type="Pfam" id="PF00440">
    <property type="entry name" value="TetR_N"/>
    <property type="match status" value="1"/>
</dbReference>